<evidence type="ECO:0000256" key="7">
    <source>
        <dbReference type="SAM" id="SignalP"/>
    </source>
</evidence>
<feature type="repeat" description="TPR" evidence="6">
    <location>
        <begin position="394"/>
        <end position="427"/>
    </location>
</feature>
<comment type="pathway">
    <text evidence="1">Glycan metabolism; bacterial cellulose biosynthesis.</text>
</comment>
<comment type="caution">
    <text evidence="9">The sequence shown here is derived from an EMBL/GenBank/DDBJ whole genome shotgun (WGS) entry which is preliminary data.</text>
</comment>
<keyword evidence="2 7" id="KW-0732">Signal</keyword>
<gene>
    <name evidence="9" type="ORF">ENS06_10635</name>
</gene>
<reference evidence="9" key="1">
    <citation type="journal article" date="2020" name="mSystems">
        <title>Genome- and Community-Level Interaction Insights into Carbon Utilization and Element Cycling Functions of Hydrothermarchaeota in Hydrothermal Sediment.</title>
        <authorList>
            <person name="Zhou Z."/>
            <person name="Liu Y."/>
            <person name="Xu W."/>
            <person name="Pan J."/>
            <person name="Luo Z.H."/>
            <person name="Li M."/>
        </authorList>
    </citation>
    <scope>NUCLEOTIDE SEQUENCE [LARGE SCALE GENOMIC DNA]</scope>
    <source>
        <strain evidence="9">SpSt-456</strain>
    </source>
</reference>
<evidence type="ECO:0000313" key="9">
    <source>
        <dbReference type="EMBL" id="HFK97760.1"/>
    </source>
</evidence>
<keyword evidence="3" id="KW-0677">Repeat</keyword>
<dbReference type="InterPro" id="IPR011990">
    <property type="entry name" value="TPR-like_helical_dom_sf"/>
</dbReference>
<dbReference type="PANTHER" id="PTHR12558">
    <property type="entry name" value="CELL DIVISION CYCLE 16,23,27"/>
    <property type="match status" value="1"/>
</dbReference>
<dbReference type="InterPro" id="IPR008410">
    <property type="entry name" value="BCSC_C"/>
</dbReference>
<proteinExistence type="predicted"/>
<dbReference type="GO" id="GO:0030244">
    <property type="term" value="P:cellulose biosynthetic process"/>
    <property type="evidence" value="ECO:0007669"/>
    <property type="project" value="UniProtKB-KW"/>
</dbReference>
<dbReference type="EMBL" id="DSTK01000033">
    <property type="protein sequence ID" value="HFK97760.1"/>
    <property type="molecule type" value="Genomic_DNA"/>
</dbReference>
<evidence type="ECO:0000256" key="6">
    <source>
        <dbReference type="PROSITE-ProRule" id="PRU00339"/>
    </source>
</evidence>
<dbReference type="PROSITE" id="PS50005">
    <property type="entry name" value="TPR"/>
    <property type="match status" value="1"/>
</dbReference>
<sequence length="853" mass="96811">MKPMVFVAVFFLWLSSTPWAAADPPTLVALFPKDTPAETLKAPESLRARASLEIAWWHFKEKRYEKAQKLFDEALRVAETPALRREAQWGKALCLDGLGKRDAAAALIQDLESQGYGNRNTQRWLASYRRAQSISQRILWEDRLRREALQTVESAETTSLWRFTQRNERALRRCIAPEAFFEVAKALRQKGRNEEARRLYEKVLDCATRDRLRLGVFYELLDVIPPEEAIQRIDAEHRRPGLPDSYAKDLETLKMEAYRRKLRNLPEASFETEQIAQIILEKNPTDPEALLRLGWFCYHAGRYSEAEDFFARHRQAHPHRNDGAYGLAYTFMAQKKFREAAQALDSMKPPYPEGREALVFRLHMEEGAFRWKEKDFSGAEALFRRAAAVNAEDQGPWQSLGWLFLEQGRPREAADAFQKAYTIQPTGDDAEGLLLSLERSGDFGTAHEKALEMARVENPSVQEAAGRHYLRTGKVLHAASVMKDEKNDATPWMTLQTSYESRSGDEGTSRKRTLRTPWTVYVPRSSESLWALKLGGVYLDGGDPGARPFVGSFGLPQVTKADVSRWIESAWVAFPSITFIKEGAWDFRATAGSSPLGGPVDPAPTFSLELHNPQWHVEVHHNAVEDSLLSWIGQRDPYSDRTWGRVLKAGGSIGRDMSWPDGSWLSVRLGADHYGGHNVWRNFSVTGDAAVGRSVPFRSGTLSVGGFLSASHFDRNSDFYTYGHGGYFSPSFFLMTGPTVRYRSDPRKPWWLDMKASAGYLYYETEASPIYPRDATNAKYSGDRFSGLGYSGSFRAVRLLSPQWALGVHVDMDKSSDYTRWAGGVGLTWFFEKHDSLGRITPHYDTFFQPRAW</sequence>
<dbReference type="Gene3D" id="1.25.40.10">
    <property type="entry name" value="Tetratricopeptide repeat domain"/>
    <property type="match status" value="3"/>
</dbReference>
<evidence type="ECO:0000256" key="5">
    <source>
        <dbReference type="ARBA" id="ARBA00022916"/>
    </source>
</evidence>
<dbReference type="SUPFAM" id="SSF48452">
    <property type="entry name" value="TPR-like"/>
    <property type="match status" value="2"/>
</dbReference>
<dbReference type="Pfam" id="PF13432">
    <property type="entry name" value="TPR_16"/>
    <property type="match status" value="3"/>
</dbReference>
<protein>
    <submittedName>
        <fullName evidence="9">Tetratricopeptide repeat protein</fullName>
    </submittedName>
</protein>
<dbReference type="AlphaFoldDB" id="A0A832A7G2"/>
<dbReference type="Pfam" id="PF05420">
    <property type="entry name" value="BCSC_C"/>
    <property type="match status" value="1"/>
</dbReference>
<dbReference type="Pfam" id="PF13374">
    <property type="entry name" value="TPR_10"/>
    <property type="match status" value="1"/>
</dbReference>
<accession>A0A832A7G2</accession>
<dbReference type="SMART" id="SM00028">
    <property type="entry name" value="TPR"/>
    <property type="match status" value="5"/>
</dbReference>
<dbReference type="GO" id="GO:0019867">
    <property type="term" value="C:outer membrane"/>
    <property type="evidence" value="ECO:0007669"/>
    <property type="project" value="InterPro"/>
</dbReference>
<evidence type="ECO:0000256" key="2">
    <source>
        <dbReference type="ARBA" id="ARBA00022729"/>
    </source>
</evidence>
<dbReference type="UniPathway" id="UPA00694"/>
<organism evidence="9">
    <name type="scientific">Desulfacinum infernum</name>
    <dbReference type="NCBI Taxonomy" id="35837"/>
    <lineage>
        <taxon>Bacteria</taxon>
        <taxon>Pseudomonadati</taxon>
        <taxon>Thermodesulfobacteriota</taxon>
        <taxon>Syntrophobacteria</taxon>
        <taxon>Syntrophobacterales</taxon>
        <taxon>Syntrophobacteraceae</taxon>
        <taxon>Desulfacinum</taxon>
    </lineage>
</organism>
<name>A0A832A7G2_9BACT</name>
<evidence type="ECO:0000256" key="3">
    <source>
        <dbReference type="ARBA" id="ARBA00022737"/>
    </source>
</evidence>
<keyword evidence="4 6" id="KW-0802">TPR repeat</keyword>
<dbReference type="PANTHER" id="PTHR12558:SF13">
    <property type="entry name" value="CELL DIVISION CYCLE PROTEIN 27 HOMOLOG"/>
    <property type="match status" value="1"/>
</dbReference>
<evidence type="ECO:0000256" key="1">
    <source>
        <dbReference type="ARBA" id="ARBA00005186"/>
    </source>
</evidence>
<feature type="domain" description="Cellulose synthase operon C C-terminal" evidence="8">
    <location>
        <begin position="586"/>
        <end position="831"/>
    </location>
</feature>
<evidence type="ECO:0000259" key="8">
    <source>
        <dbReference type="Pfam" id="PF05420"/>
    </source>
</evidence>
<keyword evidence="5" id="KW-0135">Cellulose biosynthesis</keyword>
<dbReference type="InterPro" id="IPR019734">
    <property type="entry name" value="TPR_rpt"/>
</dbReference>
<evidence type="ECO:0000256" key="4">
    <source>
        <dbReference type="ARBA" id="ARBA00022803"/>
    </source>
</evidence>
<feature type="chain" id="PRO_5032669141" evidence="7">
    <location>
        <begin position="22"/>
        <end position="853"/>
    </location>
</feature>
<feature type="signal peptide" evidence="7">
    <location>
        <begin position="1"/>
        <end position="21"/>
    </location>
</feature>